<evidence type="ECO:0000256" key="1">
    <source>
        <dbReference type="SAM" id="MobiDB-lite"/>
    </source>
</evidence>
<accession>A0ABV7EQ90</accession>
<dbReference type="InterPro" id="IPR010352">
    <property type="entry name" value="DUF945"/>
</dbReference>
<proteinExistence type="predicted"/>
<dbReference type="Pfam" id="PF06097">
    <property type="entry name" value="DUF945"/>
    <property type="match status" value="1"/>
</dbReference>
<evidence type="ECO:0000313" key="3">
    <source>
        <dbReference type="Proteomes" id="UP001595462"/>
    </source>
</evidence>
<keyword evidence="3" id="KW-1185">Reference proteome</keyword>
<gene>
    <name evidence="2" type="ORF">ACFOSU_09050</name>
</gene>
<dbReference type="RefSeq" id="WP_380688639.1">
    <property type="nucleotide sequence ID" value="NZ_JBHRSS010000003.1"/>
</dbReference>
<reference evidence="3" key="1">
    <citation type="journal article" date="2019" name="Int. J. Syst. Evol. Microbiol.">
        <title>The Global Catalogue of Microorganisms (GCM) 10K type strain sequencing project: providing services to taxonomists for standard genome sequencing and annotation.</title>
        <authorList>
            <consortium name="The Broad Institute Genomics Platform"/>
            <consortium name="The Broad Institute Genome Sequencing Center for Infectious Disease"/>
            <person name="Wu L."/>
            <person name="Ma J."/>
        </authorList>
    </citation>
    <scope>NUCLEOTIDE SEQUENCE [LARGE SCALE GENOMIC DNA]</scope>
    <source>
        <strain evidence="3">KCTC 52640</strain>
    </source>
</reference>
<feature type="region of interest" description="Disordered" evidence="1">
    <location>
        <begin position="211"/>
        <end position="232"/>
    </location>
</feature>
<sequence>MIRKTLFLGVLALVALAVGAPALFGLYMAREFDHAVARFERPGLTHVIASRFNRGWFKSDAMIRIGLDDALCPQRPCASVTLDSVIYHGPIAFGAPVDPDAGLQPGLGVAVTRLDVATLWPRLVFEPSLAPLSVVTRVGLDGRAQSRLHASGASMDISRQRRLAHVDMDAVTARASMPLKGGAIDAAISAPQFRLIGENGGQLTWRKLSASTGGSVPAADPDSADARAGAAGGAGGQQLRVESLALADGLGTSALFQGIVGQWQPLPADASRLSARFSARASRAVINNNDTGPFMIDGEVRQLDTDAWQALAHALGAPGAPGDAGATDLRRRFYAELLPPLLAGAPVIDIQRLRLTTPSGDISAHLRVAAPDKARPARLLADAISQLDLDFAAQLPATLARDIAVQVMLANGRSPYDIEESDIDKALAELVDQGLIESAPAADAYRLSLVIKRGRLRLNGRNQIGWQTMVDQFENARERL</sequence>
<protein>
    <submittedName>
        <fullName evidence="2">DUF945 family protein</fullName>
    </submittedName>
</protein>
<evidence type="ECO:0000313" key="2">
    <source>
        <dbReference type="EMBL" id="MFC3104038.1"/>
    </source>
</evidence>
<comment type="caution">
    <text evidence="2">The sequence shown here is derived from an EMBL/GenBank/DDBJ whole genome shotgun (WGS) entry which is preliminary data.</text>
</comment>
<name>A0ABV7EQ90_9GAMM</name>
<dbReference type="Proteomes" id="UP001595462">
    <property type="component" value="Unassembled WGS sequence"/>
</dbReference>
<organism evidence="2 3">
    <name type="scientific">Salinisphaera aquimarina</name>
    <dbReference type="NCBI Taxonomy" id="2094031"/>
    <lineage>
        <taxon>Bacteria</taxon>
        <taxon>Pseudomonadati</taxon>
        <taxon>Pseudomonadota</taxon>
        <taxon>Gammaproteobacteria</taxon>
        <taxon>Salinisphaerales</taxon>
        <taxon>Salinisphaeraceae</taxon>
        <taxon>Salinisphaera</taxon>
    </lineage>
</organism>
<dbReference type="EMBL" id="JBHRSS010000003">
    <property type="protein sequence ID" value="MFC3104038.1"/>
    <property type="molecule type" value="Genomic_DNA"/>
</dbReference>
<feature type="compositionally biased region" description="Low complexity" evidence="1">
    <location>
        <begin position="218"/>
        <end position="229"/>
    </location>
</feature>